<dbReference type="InterPro" id="IPR019410">
    <property type="entry name" value="Methyltransf_16"/>
</dbReference>
<dbReference type="SUPFAM" id="SSF53335">
    <property type="entry name" value="S-adenosyl-L-methionine-dependent methyltransferases"/>
    <property type="match status" value="1"/>
</dbReference>
<accession>A0A9W6ZZE3</accession>
<dbReference type="OrthoDB" id="407325at2759"/>
<evidence type="ECO:0000256" key="1">
    <source>
        <dbReference type="SAM" id="MobiDB-lite"/>
    </source>
</evidence>
<reference evidence="3" key="1">
    <citation type="journal article" date="2023" name="Commun. Biol.">
        <title>Genome analysis of Parmales, the sister group of diatoms, reveals the evolutionary specialization of diatoms from phago-mixotrophs to photoautotrophs.</title>
        <authorList>
            <person name="Ban H."/>
            <person name="Sato S."/>
            <person name="Yoshikawa S."/>
            <person name="Yamada K."/>
            <person name="Nakamura Y."/>
            <person name="Ichinomiya M."/>
            <person name="Sato N."/>
            <person name="Blanc-Mathieu R."/>
            <person name="Endo H."/>
            <person name="Kuwata A."/>
            <person name="Ogata H."/>
        </authorList>
    </citation>
    <scope>NUCLEOTIDE SEQUENCE [LARGE SCALE GENOMIC DNA]</scope>
    <source>
        <strain evidence="3">NIES 3701</strain>
    </source>
</reference>
<evidence type="ECO:0000313" key="3">
    <source>
        <dbReference type="Proteomes" id="UP001165085"/>
    </source>
</evidence>
<dbReference type="Pfam" id="PF10294">
    <property type="entry name" value="Methyltransf_16"/>
    <property type="match status" value="1"/>
</dbReference>
<dbReference type="Gene3D" id="3.40.50.150">
    <property type="entry name" value="Vaccinia Virus protein VP39"/>
    <property type="match status" value="1"/>
</dbReference>
<gene>
    <name evidence="2" type="ORF">TrST_g8363</name>
</gene>
<dbReference type="PANTHER" id="PTHR14614:SF109">
    <property type="entry name" value="RIBOSOMAL LYSINE N-METHYLTRANSFERASE 5"/>
    <property type="match status" value="1"/>
</dbReference>
<evidence type="ECO:0000313" key="2">
    <source>
        <dbReference type="EMBL" id="GMH60112.1"/>
    </source>
</evidence>
<protein>
    <recommendedName>
        <fullName evidence="4">Methyltransferase-domain-containing protein</fullName>
    </recommendedName>
</protein>
<feature type="compositionally biased region" description="Pro residues" evidence="1">
    <location>
        <begin position="7"/>
        <end position="17"/>
    </location>
</feature>
<dbReference type="EMBL" id="BRXY01000063">
    <property type="protein sequence ID" value="GMH60112.1"/>
    <property type="molecule type" value="Genomic_DNA"/>
</dbReference>
<comment type="caution">
    <text evidence="2">The sequence shown here is derived from an EMBL/GenBank/DDBJ whole genome shotgun (WGS) entry which is preliminary data.</text>
</comment>
<sequence length="317" mass="35161">MSTFASPPLPTPTPTTTPTPTSQLSIALNLNWRSYIFTSPAPLSLSGTQKTRLGVNYMIASSPFREITLSVESSLVTFKVAQKLDSEYQVGLQNSSALGVGAVVWDAGDLLLKFISVYPSLFKNKTLIDLGSGTGIVGIVAGWVGKSRTVWLTDHESLRTLNEENMESVGNIFRTHFSSTTTTTTTTNTDAPFIKFEHYWWGPNPLPATIKTNNDNPHFDIIVASDDLYDDKAFPPLLQTLELITGDRTLVIFTYKRRMNDREISFFEQLEGKFVLGVVDLNAFGCEPYTETYIILAGIKGGDAAKMIEEEEFRLNY</sequence>
<organism evidence="2 3">
    <name type="scientific">Triparma strigata</name>
    <dbReference type="NCBI Taxonomy" id="1606541"/>
    <lineage>
        <taxon>Eukaryota</taxon>
        <taxon>Sar</taxon>
        <taxon>Stramenopiles</taxon>
        <taxon>Ochrophyta</taxon>
        <taxon>Bolidophyceae</taxon>
        <taxon>Parmales</taxon>
        <taxon>Triparmaceae</taxon>
        <taxon>Triparma</taxon>
    </lineage>
</organism>
<dbReference type="PANTHER" id="PTHR14614">
    <property type="entry name" value="HEPATOCELLULAR CARCINOMA-ASSOCIATED ANTIGEN"/>
    <property type="match status" value="1"/>
</dbReference>
<dbReference type="InterPro" id="IPR029063">
    <property type="entry name" value="SAM-dependent_MTases_sf"/>
</dbReference>
<keyword evidence="3" id="KW-1185">Reference proteome</keyword>
<name>A0A9W6ZZE3_9STRA</name>
<dbReference type="AlphaFoldDB" id="A0A9W6ZZE3"/>
<dbReference type="Proteomes" id="UP001165085">
    <property type="component" value="Unassembled WGS sequence"/>
</dbReference>
<evidence type="ECO:0008006" key="4">
    <source>
        <dbReference type="Google" id="ProtNLM"/>
    </source>
</evidence>
<feature type="region of interest" description="Disordered" evidence="1">
    <location>
        <begin position="1"/>
        <end position="21"/>
    </location>
</feature>
<proteinExistence type="predicted"/>